<evidence type="ECO:0000256" key="2">
    <source>
        <dbReference type="ARBA" id="ARBA00022821"/>
    </source>
</evidence>
<dbReference type="Gene3D" id="1.10.10.10">
    <property type="entry name" value="Winged helix-like DNA-binding domain superfamily/Winged helix DNA-binding domain"/>
    <property type="match status" value="1"/>
</dbReference>
<feature type="compositionally biased region" description="Basic and acidic residues" evidence="3">
    <location>
        <begin position="1073"/>
        <end position="1082"/>
    </location>
</feature>
<keyword evidence="2" id="KW-0611">Plant defense</keyword>
<feature type="signal peptide" evidence="4">
    <location>
        <begin position="1"/>
        <end position="19"/>
    </location>
</feature>
<dbReference type="PANTHER" id="PTHR23155:SF955">
    <property type="entry name" value="AAA+ ATPASE DOMAIN-CONTAINING PROTEIN"/>
    <property type="match status" value="1"/>
</dbReference>
<dbReference type="PRINTS" id="PR00364">
    <property type="entry name" value="DISEASERSIST"/>
</dbReference>
<name>A0A1R3KX33_COCAP</name>
<feature type="compositionally biased region" description="Acidic residues" evidence="3">
    <location>
        <begin position="1086"/>
        <end position="1097"/>
    </location>
</feature>
<evidence type="ECO:0000259" key="6">
    <source>
        <dbReference type="Pfam" id="PF23559"/>
    </source>
</evidence>
<organism evidence="8 9">
    <name type="scientific">Corchorus capsularis</name>
    <name type="common">Jute</name>
    <dbReference type="NCBI Taxonomy" id="210143"/>
    <lineage>
        <taxon>Eukaryota</taxon>
        <taxon>Viridiplantae</taxon>
        <taxon>Streptophyta</taxon>
        <taxon>Embryophyta</taxon>
        <taxon>Tracheophyta</taxon>
        <taxon>Spermatophyta</taxon>
        <taxon>Magnoliopsida</taxon>
        <taxon>eudicotyledons</taxon>
        <taxon>Gunneridae</taxon>
        <taxon>Pentapetalae</taxon>
        <taxon>rosids</taxon>
        <taxon>malvids</taxon>
        <taxon>Malvales</taxon>
        <taxon>Malvaceae</taxon>
        <taxon>Grewioideae</taxon>
        <taxon>Apeibeae</taxon>
        <taxon>Corchorus</taxon>
    </lineage>
</organism>
<dbReference type="OrthoDB" id="611536at2759"/>
<dbReference type="Gene3D" id="1.10.8.430">
    <property type="entry name" value="Helical domain of apoptotic protease-activating factors"/>
    <property type="match status" value="1"/>
</dbReference>
<dbReference type="InterPro" id="IPR058922">
    <property type="entry name" value="WHD_DRP"/>
</dbReference>
<feature type="compositionally biased region" description="Basic and acidic residues" evidence="3">
    <location>
        <begin position="161"/>
        <end position="170"/>
    </location>
</feature>
<dbReference type="Pfam" id="PF23559">
    <property type="entry name" value="WHD_DRP"/>
    <property type="match status" value="1"/>
</dbReference>
<gene>
    <name evidence="8" type="ORF">CCACVL1_00363</name>
</gene>
<evidence type="ECO:0000256" key="4">
    <source>
        <dbReference type="SAM" id="SignalP"/>
    </source>
</evidence>
<comment type="caution">
    <text evidence="8">The sequence shown here is derived from an EMBL/GenBank/DDBJ whole genome shotgun (WGS) entry which is preliminary data.</text>
</comment>
<feature type="domain" description="NB-ARC" evidence="5">
    <location>
        <begin position="302"/>
        <end position="401"/>
    </location>
</feature>
<keyword evidence="9" id="KW-1185">Reference proteome</keyword>
<dbReference type="SUPFAM" id="SSF52058">
    <property type="entry name" value="L domain-like"/>
    <property type="match status" value="1"/>
</dbReference>
<feature type="compositionally biased region" description="Basic and acidic residues" evidence="3">
    <location>
        <begin position="981"/>
        <end position="994"/>
    </location>
</feature>
<dbReference type="GO" id="GO:0043531">
    <property type="term" value="F:ADP binding"/>
    <property type="evidence" value="ECO:0007669"/>
    <property type="project" value="InterPro"/>
</dbReference>
<feature type="domain" description="Disease resistance R13L4/SHOC-2-like LRR" evidence="7">
    <location>
        <begin position="1315"/>
        <end position="1629"/>
    </location>
</feature>
<feature type="domain" description="Disease resistance protein winged helix" evidence="6">
    <location>
        <begin position="1160"/>
        <end position="1223"/>
    </location>
</feature>
<dbReference type="PANTHER" id="PTHR23155">
    <property type="entry name" value="DISEASE RESISTANCE PROTEIN RP"/>
    <property type="match status" value="1"/>
</dbReference>
<dbReference type="InterPro" id="IPR002182">
    <property type="entry name" value="NB-ARC"/>
</dbReference>
<dbReference type="Gene3D" id="3.80.10.10">
    <property type="entry name" value="Ribonuclease Inhibitor"/>
    <property type="match status" value="1"/>
</dbReference>
<dbReference type="SUPFAM" id="SSF52540">
    <property type="entry name" value="P-loop containing nucleoside triphosphate hydrolases"/>
    <property type="match status" value="4"/>
</dbReference>
<dbReference type="GO" id="GO:0098542">
    <property type="term" value="P:defense response to other organism"/>
    <property type="evidence" value="ECO:0007669"/>
    <property type="project" value="TreeGrafter"/>
</dbReference>
<dbReference type="InterPro" id="IPR027417">
    <property type="entry name" value="P-loop_NTPase"/>
</dbReference>
<reference evidence="8 9" key="1">
    <citation type="submission" date="2013-09" db="EMBL/GenBank/DDBJ databases">
        <title>Corchorus capsularis genome sequencing.</title>
        <authorList>
            <person name="Alam M."/>
            <person name="Haque M.S."/>
            <person name="Islam M.S."/>
            <person name="Emdad E.M."/>
            <person name="Islam M.M."/>
            <person name="Ahmed B."/>
            <person name="Halim A."/>
            <person name="Hossen Q.M.M."/>
            <person name="Hossain M.Z."/>
            <person name="Ahmed R."/>
            <person name="Khan M.M."/>
            <person name="Islam R."/>
            <person name="Rashid M.M."/>
            <person name="Khan S.A."/>
            <person name="Rahman M.S."/>
            <person name="Alam M."/>
        </authorList>
    </citation>
    <scope>NUCLEOTIDE SEQUENCE [LARGE SCALE GENOMIC DNA]</scope>
    <source>
        <strain evidence="9">cv. CVL-1</strain>
        <tissue evidence="8">Whole seedling</tissue>
    </source>
</reference>
<feature type="compositionally biased region" description="Polar residues" evidence="3">
    <location>
        <begin position="1051"/>
        <end position="1067"/>
    </location>
</feature>
<sequence length="1677" mass="189824">MSLKSFCNILALRVVLSMALEITELLIAKLKVLGGKETQVIGCLQRLQRFKESLKGAEDDKANGQIVDEWKKLLPVIYTLEDYIDSIRSETTLPNPLSFRNPIGKLKSKLKKFNNGFNLDAAQDESVSRSNSEFDEEVEHYMSDNMPQSPTEDESNSAEVTPDRPTKESEASPALRRTNSDDVLLRPRQLPENMLEDKSSPLELLTKTYSEDVPLHRRTNSFDDAQPQLRKRLSRNSSDRQLSEPTEDYTSTDQPNDSEQNISEEKSVTVVFEDLLKMLAKPVVSKRKLRPLMLKADVSSPGKKILLWTVYNSETVKQRFQFRAWINVSELPSELDVVNAILQIAFKGKEEEVNSPERRLHDFLVWRRFLIVLYGVQEGFLSDGLKSAFPHSLNGSRVILAAPGIDGSSSKSLENTHVYLADDSNVRSAKAVIHELTEAILRSRRRLLFLISVVGLVGSDKTSLLWPIYNAQDVKQHFDCRAWVNVVEVLRTDDILAKILEQVSNIKMGTDTRPSREQLQRRLHSFLSKKRFLIVLYGVWTAEIWNKLKACFPNTLNRSRLILAVDSIHVAQRTNSWIFSISPDNLSDDLNDMLVNVSSGKRVKRWVNLADIKDEASEMVGLDDKVEQLAEVALDNSNTTHVIAVLGVEGSGKTTLVRTFYNSRATKQHFDCRAWVSVPQNFDDKDILLDLFRQLRKAKEKQSLSLEQLKEGIRNYLTWKRYLIVLDDVRTSGIFKTLNLDFQNTSSSSKVILTTRDTFLARHINTPTTAIPQCLLKDIENLELLMKKDICKTLNLDCQNSSSSSKEDIWKTLNLDCQNSSSSSKVKVILPTPDTSLARQDNTLTMAIQQRLLKDIKSCALLKKDNWKTLINLDCQNSSSSSMVILTSRGTFLARHISTRTTVIQQRLLKDKESWELFMKKVVTSKTMKIDAEDQELLKFREKILRRCRGLPQQIVLLGGLLSTKNSYDEWPTVIEQSSQKTEKKKEIQDEDQLKSSGLLVSSTNTKQNNTDNKLDSKQKGEKIAVDNQSNSLADQLVTKQKEEHGKQEVTEQATSSSGETQSNSLLEQPPSDIKRTEEKGKVVVVDEDAMAGEDQEIPSSHLASSSNYKGDVTSNSGMEASAADNQSTSSETTPSGDYLYDSYQQLSIHEKCCLLYLGLFPEKYEISIRRLLLLWIAEGLVIPSDGKTPFEEAMHYFERLETLEMIKITDGSPKKCSVPNAVREKLHATAQKVGFFHFHSKNKDDNASLGQRQDDKFTVRRLAESEEMYIRTNPHDNCLRHLRTYISFYQKKGDAPTSGVNNLLKKIVDRGSAMLVVLDLEGVYKPVLPDKLGNLIFLKYLSLRGTLLDSIPESVGNLPNLETLDIKHTYIITLPSTIWKAKKLQHLYMSEIYVDLSIEKELACGVSNLKTCVPMGESSGTGSDALKDLQTLWGLVIRGSIDEENWLSQVVGLRKVKLTFHKESSEVLSGWLSKQTNLQSLKLRCISKSNKPASLHLGPLMTASSNLKQMYLVGKLPKPIEFGELPQGLEILTLSVSCLNVDPMEMLGKLQKLKVLKLYANSFRGETLRCRHNGFPALRILKLWMLPKLKNWIVEKNAMPELKEVEIRYCEKLETVEGLNELTKLTDLILTNMTDEVFNNVKGKVDPKVLITQNSLTFNPLWKDDQEDTQGLQQPF</sequence>
<proteinExistence type="predicted"/>
<feature type="region of interest" description="Disordered" evidence="3">
    <location>
        <begin position="215"/>
        <end position="264"/>
    </location>
</feature>
<dbReference type="OMA" id="CYESSME"/>
<evidence type="ECO:0000259" key="5">
    <source>
        <dbReference type="Pfam" id="PF00931"/>
    </source>
</evidence>
<keyword evidence="1" id="KW-0677">Repeat</keyword>
<feature type="region of interest" description="Disordered" evidence="3">
    <location>
        <begin position="124"/>
        <end position="203"/>
    </location>
</feature>
<dbReference type="InterPro" id="IPR042197">
    <property type="entry name" value="Apaf_helical"/>
</dbReference>
<evidence type="ECO:0000256" key="1">
    <source>
        <dbReference type="ARBA" id="ARBA00022737"/>
    </source>
</evidence>
<dbReference type="InterPro" id="IPR032675">
    <property type="entry name" value="LRR_dom_sf"/>
</dbReference>
<feature type="compositionally biased region" description="Basic and acidic residues" evidence="3">
    <location>
        <begin position="1013"/>
        <end position="1025"/>
    </location>
</feature>
<feature type="compositionally biased region" description="Polar residues" evidence="3">
    <location>
        <begin position="243"/>
        <end position="261"/>
    </location>
</feature>
<feature type="region of interest" description="Disordered" evidence="3">
    <location>
        <begin position="977"/>
        <end position="1134"/>
    </location>
</feature>
<dbReference type="Gramene" id="OMP11651">
    <property type="protein sequence ID" value="OMP11651"/>
    <property type="gene ID" value="CCACVL1_00363"/>
</dbReference>
<dbReference type="Gene3D" id="3.40.50.300">
    <property type="entry name" value="P-loop containing nucleotide triphosphate hydrolases"/>
    <property type="match status" value="2"/>
</dbReference>
<evidence type="ECO:0000313" key="8">
    <source>
        <dbReference type="EMBL" id="OMP11651.1"/>
    </source>
</evidence>
<dbReference type="InterPro" id="IPR055414">
    <property type="entry name" value="LRR_R13L4/SHOC2-like"/>
</dbReference>
<evidence type="ECO:0000313" key="9">
    <source>
        <dbReference type="Proteomes" id="UP000188268"/>
    </source>
</evidence>
<evidence type="ECO:0000256" key="3">
    <source>
        <dbReference type="SAM" id="MobiDB-lite"/>
    </source>
</evidence>
<dbReference type="InterPro" id="IPR036388">
    <property type="entry name" value="WH-like_DNA-bd_sf"/>
</dbReference>
<dbReference type="Pfam" id="PF23598">
    <property type="entry name" value="LRR_14"/>
    <property type="match status" value="1"/>
</dbReference>
<protein>
    <submittedName>
        <fullName evidence="8">Disease resistance protein</fullName>
    </submittedName>
</protein>
<feature type="domain" description="NB-ARC" evidence="5">
    <location>
        <begin position="624"/>
        <end position="790"/>
    </location>
</feature>
<dbReference type="Proteomes" id="UP000188268">
    <property type="component" value="Unassembled WGS sequence"/>
</dbReference>
<feature type="compositionally biased region" description="Basic and acidic residues" evidence="3">
    <location>
        <begin position="1040"/>
        <end position="1050"/>
    </location>
</feature>
<evidence type="ECO:0000259" key="7">
    <source>
        <dbReference type="Pfam" id="PF23598"/>
    </source>
</evidence>
<dbReference type="EMBL" id="AWWV01001060">
    <property type="protein sequence ID" value="OMP11651.1"/>
    <property type="molecule type" value="Genomic_DNA"/>
</dbReference>
<feature type="compositionally biased region" description="Polar residues" evidence="3">
    <location>
        <begin position="1098"/>
        <end position="1134"/>
    </location>
</feature>
<dbReference type="Pfam" id="PF00931">
    <property type="entry name" value="NB-ARC"/>
    <property type="match status" value="3"/>
</dbReference>
<keyword evidence="4" id="KW-0732">Signal</keyword>
<dbReference type="InterPro" id="IPR044974">
    <property type="entry name" value="Disease_R_plants"/>
</dbReference>
<feature type="chain" id="PRO_5012819844" evidence="4">
    <location>
        <begin position="20"/>
        <end position="1677"/>
    </location>
</feature>
<feature type="compositionally biased region" description="Polar residues" evidence="3">
    <location>
        <begin position="995"/>
        <end position="1012"/>
    </location>
</feature>
<accession>A0A1R3KX33</accession>
<feature type="domain" description="NB-ARC" evidence="5">
    <location>
        <begin position="435"/>
        <end position="577"/>
    </location>
</feature>